<evidence type="ECO:0000313" key="3">
    <source>
        <dbReference type="Proteomes" id="UP001221898"/>
    </source>
</evidence>
<accession>A0AAD7S738</accession>
<feature type="compositionally biased region" description="Basic and acidic residues" evidence="1">
    <location>
        <begin position="89"/>
        <end position="102"/>
    </location>
</feature>
<dbReference type="Proteomes" id="UP001221898">
    <property type="component" value="Unassembled WGS sequence"/>
</dbReference>
<gene>
    <name evidence="2" type="ORF">AAFF_G00025980</name>
</gene>
<organism evidence="2 3">
    <name type="scientific">Aldrovandia affinis</name>
    <dbReference type="NCBI Taxonomy" id="143900"/>
    <lineage>
        <taxon>Eukaryota</taxon>
        <taxon>Metazoa</taxon>
        <taxon>Chordata</taxon>
        <taxon>Craniata</taxon>
        <taxon>Vertebrata</taxon>
        <taxon>Euteleostomi</taxon>
        <taxon>Actinopterygii</taxon>
        <taxon>Neopterygii</taxon>
        <taxon>Teleostei</taxon>
        <taxon>Notacanthiformes</taxon>
        <taxon>Halosauridae</taxon>
        <taxon>Aldrovandia</taxon>
    </lineage>
</organism>
<protein>
    <submittedName>
        <fullName evidence="2">Uncharacterized protein</fullName>
    </submittedName>
</protein>
<comment type="caution">
    <text evidence="2">The sequence shown here is derived from an EMBL/GenBank/DDBJ whole genome shotgun (WGS) entry which is preliminary data.</text>
</comment>
<proteinExistence type="predicted"/>
<feature type="region of interest" description="Disordered" evidence="1">
    <location>
        <begin position="89"/>
        <end position="128"/>
    </location>
</feature>
<feature type="compositionally biased region" description="Low complexity" evidence="1">
    <location>
        <begin position="115"/>
        <end position="128"/>
    </location>
</feature>
<sequence>MIGEQAQMALENQGETAHKSYSRTLLLKHPVLTELLPGVAVSSSIFQFIPATDQNRARLRHVHKLNALLEGLPSKKKGIFLPYQRKTSRDNCEPWESADKQPFHASSIRDSPSLPQQTRQQQPRWPNRICRSAGRVSMRRMPQWQMCHILLLWG</sequence>
<evidence type="ECO:0000256" key="1">
    <source>
        <dbReference type="SAM" id="MobiDB-lite"/>
    </source>
</evidence>
<dbReference type="EMBL" id="JAINUG010000110">
    <property type="protein sequence ID" value="KAJ8396066.1"/>
    <property type="molecule type" value="Genomic_DNA"/>
</dbReference>
<keyword evidence="3" id="KW-1185">Reference proteome</keyword>
<dbReference type="AlphaFoldDB" id="A0AAD7S738"/>
<name>A0AAD7S738_9TELE</name>
<reference evidence="2" key="1">
    <citation type="journal article" date="2023" name="Science">
        <title>Genome structures resolve the early diversification of teleost fishes.</title>
        <authorList>
            <person name="Parey E."/>
            <person name="Louis A."/>
            <person name="Montfort J."/>
            <person name="Bouchez O."/>
            <person name="Roques C."/>
            <person name="Iampietro C."/>
            <person name="Lluch J."/>
            <person name="Castinel A."/>
            <person name="Donnadieu C."/>
            <person name="Desvignes T."/>
            <person name="Floi Bucao C."/>
            <person name="Jouanno E."/>
            <person name="Wen M."/>
            <person name="Mejri S."/>
            <person name="Dirks R."/>
            <person name="Jansen H."/>
            <person name="Henkel C."/>
            <person name="Chen W.J."/>
            <person name="Zahm M."/>
            <person name="Cabau C."/>
            <person name="Klopp C."/>
            <person name="Thompson A.W."/>
            <person name="Robinson-Rechavi M."/>
            <person name="Braasch I."/>
            <person name="Lecointre G."/>
            <person name="Bobe J."/>
            <person name="Postlethwait J.H."/>
            <person name="Berthelot C."/>
            <person name="Roest Crollius H."/>
            <person name="Guiguen Y."/>
        </authorList>
    </citation>
    <scope>NUCLEOTIDE SEQUENCE</scope>
    <source>
        <strain evidence="2">NC1722</strain>
    </source>
</reference>
<evidence type="ECO:0000313" key="2">
    <source>
        <dbReference type="EMBL" id="KAJ8396066.1"/>
    </source>
</evidence>